<name>A0ABR1F3M8_9ASCO</name>
<evidence type="ECO:0000256" key="6">
    <source>
        <dbReference type="SAM" id="MobiDB-lite"/>
    </source>
</evidence>
<dbReference type="InterPro" id="IPR002792">
    <property type="entry name" value="TRAM_dom"/>
</dbReference>
<feature type="binding site" evidence="4">
    <location>
        <position position="511"/>
    </location>
    <ligand>
        <name>S-adenosyl-L-methionine</name>
        <dbReference type="ChEBI" id="CHEBI:59789"/>
    </ligand>
</feature>
<dbReference type="InterPro" id="IPR025795">
    <property type="entry name" value="tRNA_(uracil-5-)_MeTrfase"/>
</dbReference>
<feature type="region of interest" description="Disordered" evidence="6">
    <location>
        <begin position="98"/>
        <end position="169"/>
    </location>
</feature>
<dbReference type="PROSITE" id="PS01231">
    <property type="entry name" value="TRMA_2"/>
    <property type="match status" value="1"/>
</dbReference>
<dbReference type="GeneID" id="90038536"/>
<dbReference type="PROSITE" id="PS01230">
    <property type="entry name" value="TRMA_1"/>
    <property type="match status" value="1"/>
</dbReference>
<feature type="compositionally biased region" description="Basic residues" evidence="6">
    <location>
        <begin position="160"/>
        <end position="169"/>
    </location>
</feature>
<proteinExistence type="inferred from homology"/>
<dbReference type="InterPro" id="IPR012340">
    <property type="entry name" value="NA-bd_OB-fold"/>
</dbReference>
<dbReference type="PROSITE" id="PS50926">
    <property type="entry name" value="TRAM"/>
    <property type="match status" value="1"/>
</dbReference>
<evidence type="ECO:0000313" key="8">
    <source>
        <dbReference type="EMBL" id="KAK7204450.1"/>
    </source>
</evidence>
<feature type="active site" evidence="5">
    <location>
        <position position="606"/>
    </location>
</feature>
<dbReference type="Gene3D" id="2.40.50.140">
    <property type="entry name" value="Nucleic acid-binding proteins"/>
    <property type="match status" value="1"/>
</dbReference>
<dbReference type="SUPFAM" id="SSF53335">
    <property type="entry name" value="S-adenosyl-L-methionine-dependent methyltransferases"/>
    <property type="match status" value="1"/>
</dbReference>
<feature type="binding site" evidence="4">
    <location>
        <position position="471"/>
    </location>
    <ligand>
        <name>S-adenosyl-L-methionine</name>
        <dbReference type="ChEBI" id="CHEBI:59789"/>
    </ligand>
</feature>
<dbReference type="EMBL" id="JBBJBU010000008">
    <property type="protein sequence ID" value="KAK7204450.1"/>
    <property type="molecule type" value="Genomic_DNA"/>
</dbReference>
<feature type="compositionally biased region" description="Basic and acidic residues" evidence="6">
    <location>
        <begin position="144"/>
        <end position="156"/>
    </location>
</feature>
<comment type="caution">
    <text evidence="8">The sequence shown here is derived from an EMBL/GenBank/DDBJ whole genome shotgun (WGS) entry which is preliminary data.</text>
</comment>
<dbReference type="InterPro" id="IPR030390">
    <property type="entry name" value="MeTrfase_TrmA_AS"/>
</dbReference>
<dbReference type="PROSITE" id="PS51622">
    <property type="entry name" value="SAM_MT_RNA_M5U_2"/>
    <property type="match status" value="1"/>
</dbReference>
<feature type="binding site" evidence="4">
    <location>
        <position position="532"/>
    </location>
    <ligand>
        <name>S-adenosyl-L-methionine</name>
        <dbReference type="ChEBI" id="CHEBI:59789"/>
    </ligand>
</feature>
<feature type="domain" description="TRAM" evidence="7">
    <location>
        <begin position="220"/>
        <end position="284"/>
    </location>
</feature>
<dbReference type="PANTHER" id="PTHR11061">
    <property type="entry name" value="RNA M5U METHYLTRANSFERASE"/>
    <property type="match status" value="1"/>
</dbReference>
<dbReference type="InterPro" id="IPR030391">
    <property type="entry name" value="MeTrfase_TrmA_CS"/>
</dbReference>
<dbReference type="PROSITE" id="PS51687">
    <property type="entry name" value="SAM_MT_RNA_M5U"/>
    <property type="match status" value="1"/>
</dbReference>
<feature type="compositionally biased region" description="Polar residues" evidence="6">
    <location>
        <begin position="101"/>
        <end position="112"/>
    </location>
</feature>
<dbReference type="Proteomes" id="UP001498771">
    <property type="component" value="Unassembled WGS sequence"/>
</dbReference>
<feature type="binding site" evidence="4">
    <location>
        <position position="579"/>
    </location>
    <ligand>
        <name>S-adenosyl-L-methionine</name>
        <dbReference type="ChEBI" id="CHEBI:59789"/>
    </ligand>
</feature>
<dbReference type="PANTHER" id="PTHR11061:SF30">
    <property type="entry name" value="TRNA (URACIL(54)-C(5))-METHYLTRANSFERASE"/>
    <property type="match status" value="1"/>
</dbReference>
<gene>
    <name evidence="8" type="ORF">BZA70DRAFT_280786</name>
</gene>
<protein>
    <submittedName>
        <fullName evidence="8">tRNA(M5U54)methyltransferase</fullName>
    </submittedName>
</protein>
<dbReference type="RefSeq" id="XP_064767483.1">
    <property type="nucleotide sequence ID" value="XM_064913024.1"/>
</dbReference>
<evidence type="ECO:0000259" key="7">
    <source>
        <dbReference type="PROSITE" id="PS50926"/>
    </source>
</evidence>
<keyword evidence="1 4" id="KW-0489">Methyltransferase</keyword>
<evidence type="ECO:0000256" key="3">
    <source>
        <dbReference type="ARBA" id="ARBA00022691"/>
    </source>
</evidence>
<evidence type="ECO:0000256" key="2">
    <source>
        <dbReference type="ARBA" id="ARBA00022679"/>
    </source>
</evidence>
<dbReference type="InterPro" id="IPR029063">
    <property type="entry name" value="SAM-dependent_MTases_sf"/>
</dbReference>
<reference evidence="8 9" key="1">
    <citation type="submission" date="2024-03" db="EMBL/GenBank/DDBJ databases">
        <title>Genome-scale model development and genomic sequencing of the oleaginous clade Lipomyces.</title>
        <authorList>
            <consortium name="Lawrence Berkeley National Laboratory"/>
            <person name="Czajka J.J."/>
            <person name="Han Y."/>
            <person name="Kim J."/>
            <person name="Mondo S.J."/>
            <person name="Hofstad B.A."/>
            <person name="Robles A."/>
            <person name="Haridas S."/>
            <person name="Riley R."/>
            <person name="LaButti K."/>
            <person name="Pangilinan J."/>
            <person name="Andreopoulos W."/>
            <person name="Lipzen A."/>
            <person name="Yan J."/>
            <person name="Wang M."/>
            <person name="Ng V."/>
            <person name="Grigoriev I.V."/>
            <person name="Spatafora J.W."/>
            <person name="Magnuson J.K."/>
            <person name="Baker S.E."/>
            <person name="Pomraning K.R."/>
        </authorList>
    </citation>
    <scope>NUCLEOTIDE SEQUENCE [LARGE SCALE GENOMIC DNA]</scope>
    <source>
        <strain evidence="8 9">Phaff 52-87</strain>
    </source>
</reference>
<accession>A0ABR1F3M8</accession>
<keyword evidence="2 4" id="KW-0808">Transferase</keyword>
<feature type="active site" description="Nucleophile" evidence="4">
    <location>
        <position position="606"/>
    </location>
</feature>
<evidence type="ECO:0000256" key="4">
    <source>
        <dbReference type="PROSITE-ProRule" id="PRU01024"/>
    </source>
</evidence>
<keyword evidence="3 4" id="KW-0949">S-adenosyl-L-methionine</keyword>
<evidence type="ECO:0000256" key="5">
    <source>
        <dbReference type="PROSITE-ProRule" id="PRU10015"/>
    </source>
</evidence>
<dbReference type="Gene3D" id="3.40.50.150">
    <property type="entry name" value="Vaccinia Virus protein VP39"/>
    <property type="match status" value="2"/>
</dbReference>
<keyword evidence="9" id="KW-1185">Reference proteome</keyword>
<sequence>MQRTIFFAGNLKQVRSAAYWLTCSPTARTTGAARTLRLCEFHCSATQFKQIPPKRPKAGFDEISSFLAENTSVFKKNPELHRKALNMSLVVPIVTAPAGKNESTPAGENESTPAGEIESTPAGENEYTPAGENESTQVDGAATDLKRPNPETREKIPQPFRKKTRKEKMKKTLVTVEPMSTEGYLLLDILDLRRQHGLPVELKTKDTKKGAKYKLAHVTKVVPAREEDINIVVLSSTGDGLGLLYAEDGSVENVVVVPYSIPGDVVRAKLYQYHQFHIQADLISIVSSGPERDDSLIRCKYFSMCGGCQLQMMPYEAQLEHKRTVIKRAYEHFCPDAPAGAIPEIGSTISSPLEYGYRTKLTPHFDIPRHGHVPEPLPIGFTQKGRSHVVDIEECPLTTPAINEAYGKARDVIKDKKHLFKRGVTLMYRESVKENSETNERETEVITDFNATVTEYVNDFRFKYTARDFFQCNSSVLPKVTEYVREQLRRAVPPLEDGSPAPPLKYLVDAYCGSGLFGITCSKDIDEVIGVEVSKMSVECAMLNAADNNVNNATFVEGDAAVIFGKIRTPANQTTMILDPSRKGCDERFLNQLLDYQPRRVVYVSCNVHTQARDVEYILKSEKGAHYVVDSLRGFDFFPQTHHVESVAVLTRVGSY</sequence>
<dbReference type="InterPro" id="IPR010280">
    <property type="entry name" value="U5_MeTrfase_fam"/>
</dbReference>
<evidence type="ECO:0000256" key="1">
    <source>
        <dbReference type="ARBA" id="ARBA00022603"/>
    </source>
</evidence>
<comment type="similarity">
    <text evidence="4">Belongs to the class I-like SAM-binding methyltransferase superfamily. RNA M5U methyltransferase family.</text>
</comment>
<dbReference type="Pfam" id="PF05958">
    <property type="entry name" value="tRNA_U5-meth_tr"/>
    <property type="match status" value="1"/>
</dbReference>
<organism evidence="8 9">
    <name type="scientific">Myxozyma melibiosi</name>
    <dbReference type="NCBI Taxonomy" id="54550"/>
    <lineage>
        <taxon>Eukaryota</taxon>
        <taxon>Fungi</taxon>
        <taxon>Dikarya</taxon>
        <taxon>Ascomycota</taxon>
        <taxon>Saccharomycotina</taxon>
        <taxon>Lipomycetes</taxon>
        <taxon>Lipomycetales</taxon>
        <taxon>Lipomycetaceae</taxon>
        <taxon>Myxozyma</taxon>
    </lineage>
</organism>
<evidence type="ECO:0000313" key="9">
    <source>
        <dbReference type="Proteomes" id="UP001498771"/>
    </source>
</evidence>